<dbReference type="InterPro" id="IPR022742">
    <property type="entry name" value="Hydrolase_4"/>
</dbReference>
<evidence type="ECO:0000313" key="3">
    <source>
        <dbReference type="Proteomes" id="UP001153555"/>
    </source>
</evidence>
<evidence type="ECO:0000313" key="2">
    <source>
        <dbReference type="EMBL" id="CAA0817869.1"/>
    </source>
</evidence>
<dbReference type="Pfam" id="PF12146">
    <property type="entry name" value="Hydrolase_4"/>
    <property type="match status" value="1"/>
</dbReference>
<dbReference type="OrthoDB" id="2498029at2759"/>
<accession>A0A9N7MXB1</accession>
<keyword evidence="3" id="KW-1185">Reference proteome</keyword>
<reference evidence="2" key="1">
    <citation type="submission" date="2019-12" db="EMBL/GenBank/DDBJ databases">
        <authorList>
            <person name="Scholes J."/>
        </authorList>
    </citation>
    <scope>NUCLEOTIDE SEQUENCE</scope>
</reference>
<dbReference type="InterPro" id="IPR029058">
    <property type="entry name" value="AB_hydrolase_fold"/>
</dbReference>
<dbReference type="Gene3D" id="3.40.50.1820">
    <property type="entry name" value="alpha/beta hydrolase"/>
    <property type="match status" value="1"/>
</dbReference>
<dbReference type="SUPFAM" id="SSF53474">
    <property type="entry name" value="alpha/beta-Hydrolases"/>
    <property type="match status" value="1"/>
</dbReference>
<organism evidence="2 3">
    <name type="scientific">Striga hermonthica</name>
    <name type="common">Purple witchweed</name>
    <name type="synonym">Buchnera hermonthica</name>
    <dbReference type="NCBI Taxonomy" id="68872"/>
    <lineage>
        <taxon>Eukaryota</taxon>
        <taxon>Viridiplantae</taxon>
        <taxon>Streptophyta</taxon>
        <taxon>Embryophyta</taxon>
        <taxon>Tracheophyta</taxon>
        <taxon>Spermatophyta</taxon>
        <taxon>Magnoliopsida</taxon>
        <taxon>eudicotyledons</taxon>
        <taxon>Gunneridae</taxon>
        <taxon>Pentapetalae</taxon>
        <taxon>asterids</taxon>
        <taxon>lamiids</taxon>
        <taxon>Lamiales</taxon>
        <taxon>Orobanchaceae</taxon>
        <taxon>Buchnereae</taxon>
        <taxon>Striga</taxon>
    </lineage>
</organism>
<dbReference type="EMBL" id="CACSLK010016728">
    <property type="protein sequence ID" value="CAA0817869.1"/>
    <property type="molecule type" value="Genomic_DNA"/>
</dbReference>
<proteinExistence type="predicted"/>
<dbReference type="Proteomes" id="UP001153555">
    <property type="component" value="Unassembled WGS sequence"/>
</dbReference>
<dbReference type="InterPro" id="IPR051044">
    <property type="entry name" value="MAG_DAG_Lipase"/>
</dbReference>
<feature type="domain" description="Serine aminopeptidase S33" evidence="1">
    <location>
        <begin position="35"/>
        <end position="117"/>
    </location>
</feature>
<comment type="caution">
    <text evidence="2">The sequence shown here is derived from an EMBL/GenBank/DDBJ whole genome shotgun (WGS) entry which is preliminary data.</text>
</comment>
<dbReference type="AlphaFoldDB" id="A0A9N7MXB1"/>
<dbReference type="PANTHER" id="PTHR11614">
    <property type="entry name" value="PHOSPHOLIPASE-RELATED"/>
    <property type="match status" value="1"/>
</dbReference>
<name>A0A9N7MXB1_STRHE</name>
<evidence type="ECO:0000259" key="1">
    <source>
        <dbReference type="Pfam" id="PF12146"/>
    </source>
</evidence>
<sequence length="123" mass="14150">MQESEITSFQYEEKFIMNSRGTKLFTCSWLPVSSEPKGLIFLCHGYFMECSVTMRDCYSLSKAGYAVYGIDYEGHGKSDGLRCYIPSFDDLVNDVVITSAAFVKRKKTRKRRGFLWGNQWVVP</sequence>
<protein>
    <submittedName>
        <fullName evidence="2">Alpha/beta-Hydrolases superfamily protein</fullName>
    </submittedName>
</protein>
<gene>
    <name evidence="2" type="ORF">SHERM_17252</name>
</gene>